<keyword evidence="2" id="KW-1185">Reference proteome</keyword>
<dbReference type="EMBL" id="RAQO01000008">
    <property type="protein sequence ID" value="RKF15839.1"/>
    <property type="molecule type" value="Genomic_DNA"/>
</dbReference>
<dbReference type="Proteomes" id="UP000286482">
    <property type="component" value="Unassembled WGS sequence"/>
</dbReference>
<proteinExistence type="predicted"/>
<dbReference type="RefSeq" id="WP_120355925.1">
    <property type="nucleotide sequence ID" value="NZ_RAQO01000008.1"/>
</dbReference>
<name>A0A420E8L7_9ALTE</name>
<protein>
    <submittedName>
        <fullName evidence="1">DUF2491 family protein</fullName>
    </submittedName>
</protein>
<sequence length="218" mass="24626">MFSSWFGKKDKSKDEAANTVPQIMGLGIGSSFELDTLSLRIHQDTLTTTKIAGTQIVTAVGLVELDGNQVYRFYTDDEAFLQVVASGPNESDVIDVKLFHYYDTLDINNQAQWDDLLKNKIGTEHFELNGKNYQRVWTSASAYHNPVHMEETTYDEASGLSFSTTDQFTMLFELELADDFYEFLFISAEEQVRGDNLERCLVYSTGINISSSQITIYG</sequence>
<dbReference type="Pfam" id="PF10679">
    <property type="entry name" value="DUF2491"/>
    <property type="match status" value="1"/>
</dbReference>
<reference evidence="1 2" key="1">
    <citation type="submission" date="2018-09" db="EMBL/GenBank/DDBJ databases">
        <authorList>
            <person name="Wang Z."/>
        </authorList>
    </citation>
    <scope>NUCLEOTIDE SEQUENCE [LARGE SCALE GENOMIC DNA]</scope>
    <source>
        <strain evidence="1 2">ALS 81</strain>
    </source>
</reference>
<organism evidence="1 2">
    <name type="scientific">Alginatibacterium sediminis</name>
    <dbReference type="NCBI Taxonomy" id="2164068"/>
    <lineage>
        <taxon>Bacteria</taxon>
        <taxon>Pseudomonadati</taxon>
        <taxon>Pseudomonadota</taxon>
        <taxon>Gammaproteobacteria</taxon>
        <taxon>Alteromonadales</taxon>
        <taxon>Alteromonadaceae</taxon>
        <taxon>Alginatibacterium</taxon>
    </lineage>
</organism>
<accession>A0A420E8L7</accession>
<evidence type="ECO:0000313" key="2">
    <source>
        <dbReference type="Proteomes" id="UP000286482"/>
    </source>
</evidence>
<gene>
    <name evidence="1" type="ORF">DBZ36_15825</name>
</gene>
<comment type="caution">
    <text evidence="1">The sequence shown here is derived from an EMBL/GenBank/DDBJ whole genome shotgun (WGS) entry which is preliminary data.</text>
</comment>
<dbReference type="InterPro" id="IPR019621">
    <property type="entry name" value="DUF2491"/>
</dbReference>
<dbReference type="AlphaFoldDB" id="A0A420E8L7"/>
<dbReference type="OrthoDB" id="6148994at2"/>
<evidence type="ECO:0000313" key="1">
    <source>
        <dbReference type="EMBL" id="RKF15839.1"/>
    </source>
</evidence>